<proteinExistence type="inferred from homology"/>
<keyword evidence="4 9" id="KW-0812">Transmembrane</keyword>
<dbReference type="Gene3D" id="1.50.40.10">
    <property type="entry name" value="Mitochondrial carrier domain"/>
    <property type="match status" value="2"/>
</dbReference>
<feature type="transmembrane region" description="Helical" evidence="11">
    <location>
        <begin position="30"/>
        <end position="47"/>
    </location>
</feature>
<evidence type="ECO:0000313" key="12">
    <source>
        <dbReference type="EMBL" id="KZV88202.1"/>
    </source>
</evidence>
<dbReference type="OrthoDB" id="14252at2759"/>
<evidence type="ECO:0000256" key="5">
    <source>
        <dbReference type="ARBA" id="ARBA00022737"/>
    </source>
</evidence>
<keyword evidence="8 9" id="KW-0472">Membrane</keyword>
<keyword evidence="7" id="KW-0496">Mitochondrion</keyword>
<feature type="transmembrane region" description="Helical" evidence="11">
    <location>
        <begin position="289"/>
        <end position="312"/>
    </location>
</feature>
<organism evidence="12 13">
    <name type="scientific">Exidia glandulosa HHB12029</name>
    <dbReference type="NCBI Taxonomy" id="1314781"/>
    <lineage>
        <taxon>Eukaryota</taxon>
        <taxon>Fungi</taxon>
        <taxon>Dikarya</taxon>
        <taxon>Basidiomycota</taxon>
        <taxon>Agaricomycotina</taxon>
        <taxon>Agaricomycetes</taxon>
        <taxon>Auriculariales</taxon>
        <taxon>Exidiaceae</taxon>
        <taxon>Exidia</taxon>
    </lineage>
</organism>
<feature type="transmembrane region" description="Helical" evidence="11">
    <location>
        <begin position="90"/>
        <end position="108"/>
    </location>
</feature>
<keyword evidence="6 11" id="KW-1133">Transmembrane helix</keyword>
<evidence type="ECO:0000256" key="7">
    <source>
        <dbReference type="ARBA" id="ARBA00023128"/>
    </source>
</evidence>
<dbReference type="SUPFAM" id="SSF103506">
    <property type="entry name" value="Mitochondrial carrier"/>
    <property type="match status" value="1"/>
</dbReference>
<evidence type="ECO:0000256" key="4">
    <source>
        <dbReference type="ARBA" id="ARBA00022692"/>
    </source>
</evidence>
<dbReference type="PANTHER" id="PTHR45624:SF10">
    <property type="entry name" value="SLC (SOLUTE CARRIER) HOMOLOG"/>
    <property type="match status" value="1"/>
</dbReference>
<keyword evidence="13" id="KW-1185">Reference proteome</keyword>
<feature type="repeat" description="Solcar" evidence="9">
    <location>
        <begin position="230"/>
        <end position="318"/>
    </location>
</feature>
<dbReference type="AlphaFoldDB" id="A0A165F210"/>
<evidence type="ECO:0000256" key="9">
    <source>
        <dbReference type="PROSITE-ProRule" id="PRU00282"/>
    </source>
</evidence>
<name>A0A165F210_EXIGL</name>
<keyword evidence="3 10" id="KW-0813">Transport</keyword>
<sequence length="322" mass="34243">MAQDPSARTGTKHDAVDATSKQKLTPVVDFVAGTIAGIAGLIVGYPLDTVKVRFQSATTSSKYRSILHALATIVKEESVRGLFKGITSPMAACALMNGLVFASYGFLMRVQLAEPTDEPTLGQIALAGAGCGIVTSVVTCPSELIKIRQQLVLAAGRQPSAIRVASRIFRTSGIAGLFRGWGSTAWRDMGYGTYFATYEGACRLLKPAQPAASIDHASLTAEVEKDAQELSWPRLMAAGGVAGVTGWASTFAFDVVKTRVQSTSRSDAGPYKTTWSTIRHSYRAEGARVFFVGLWPTVVRAVPVNAVTFLAFELSAKVLSSL</sequence>
<dbReference type="EMBL" id="KV426105">
    <property type="protein sequence ID" value="KZV88202.1"/>
    <property type="molecule type" value="Genomic_DNA"/>
</dbReference>
<dbReference type="InterPro" id="IPR018108">
    <property type="entry name" value="MCP_transmembrane"/>
</dbReference>
<dbReference type="InParanoid" id="A0A165F210"/>
<evidence type="ECO:0000256" key="6">
    <source>
        <dbReference type="ARBA" id="ARBA00022989"/>
    </source>
</evidence>
<evidence type="ECO:0000256" key="10">
    <source>
        <dbReference type="RuleBase" id="RU000488"/>
    </source>
</evidence>
<protein>
    <submittedName>
        <fullName evidence="12">Mitochondrial carrier</fullName>
    </submittedName>
</protein>
<dbReference type="GO" id="GO:0031966">
    <property type="term" value="C:mitochondrial membrane"/>
    <property type="evidence" value="ECO:0007669"/>
    <property type="project" value="UniProtKB-SubCell"/>
</dbReference>
<evidence type="ECO:0000256" key="3">
    <source>
        <dbReference type="ARBA" id="ARBA00022448"/>
    </source>
</evidence>
<reference evidence="12 13" key="1">
    <citation type="journal article" date="2016" name="Mol. Biol. Evol.">
        <title>Comparative Genomics of Early-Diverging Mushroom-Forming Fungi Provides Insights into the Origins of Lignocellulose Decay Capabilities.</title>
        <authorList>
            <person name="Nagy L.G."/>
            <person name="Riley R."/>
            <person name="Tritt A."/>
            <person name="Adam C."/>
            <person name="Daum C."/>
            <person name="Floudas D."/>
            <person name="Sun H."/>
            <person name="Yadav J.S."/>
            <person name="Pangilinan J."/>
            <person name="Larsson K.H."/>
            <person name="Matsuura K."/>
            <person name="Barry K."/>
            <person name="Labutti K."/>
            <person name="Kuo R."/>
            <person name="Ohm R.A."/>
            <person name="Bhattacharya S.S."/>
            <person name="Shirouzu T."/>
            <person name="Yoshinaga Y."/>
            <person name="Martin F.M."/>
            <person name="Grigoriev I.V."/>
            <person name="Hibbett D.S."/>
        </authorList>
    </citation>
    <scope>NUCLEOTIDE SEQUENCE [LARGE SCALE GENOMIC DNA]</scope>
    <source>
        <strain evidence="12 13">HHB12029</strain>
    </source>
</reference>
<keyword evidence="5" id="KW-0677">Repeat</keyword>
<evidence type="ECO:0000313" key="13">
    <source>
        <dbReference type="Proteomes" id="UP000077266"/>
    </source>
</evidence>
<dbReference type="PANTHER" id="PTHR45624">
    <property type="entry name" value="MITOCHONDRIAL BASIC AMINO ACIDS TRANSPORTER-RELATED"/>
    <property type="match status" value="1"/>
</dbReference>
<evidence type="ECO:0000256" key="8">
    <source>
        <dbReference type="ARBA" id="ARBA00023136"/>
    </source>
</evidence>
<feature type="repeat" description="Solcar" evidence="9">
    <location>
        <begin position="119"/>
        <end position="204"/>
    </location>
</feature>
<evidence type="ECO:0000256" key="2">
    <source>
        <dbReference type="ARBA" id="ARBA00006375"/>
    </source>
</evidence>
<evidence type="ECO:0000256" key="11">
    <source>
        <dbReference type="SAM" id="Phobius"/>
    </source>
</evidence>
<comment type="subcellular location">
    <subcellularLocation>
        <location evidence="1">Mitochondrion membrane</location>
        <topology evidence="1">Multi-pass membrane protein</topology>
    </subcellularLocation>
</comment>
<dbReference type="InterPro" id="IPR023395">
    <property type="entry name" value="MCP_dom_sf"/>
</dbReference>
<dbReference type="GO" id="GO:0022857">
    <property type="term" value="F:transmembrane transporter activity"/>
    <property type="evidence" value="ECO:0007669"/>
    <property type="project" value="TreeGrafter"/>
</dbReference>
<dbReference type="Pfam" id="PF00153">
    <property type="entry name" value="Mito_carr"/>
    <property type="match status" value="3"/>
</dbReference>
<gene>
    <name evidence="12" type="ORF">EXIGLDRAFT_839399</name>
</gene>
<dbReference type="PROSITE" id="PS50920">
    <property type="entry name" value="SOLCAR"/>
    <property type="match status" value="3"/>
</dbReference>
<feature type="repeat" description="Solcar" evidence="9">
    <location>
        <begin position="24"/>
        <end position="110"/>
    </location>
</feature>
<accession>A0A165F210</accession>
<comment type="similarity">
    <text evidence="2 10">Belongs to the mitochondrial carrier (TC 2.A.29) family.</text>
</comment>
<dbReference type="InterPro" id="IPR050567">
    <property type="entry name" value="Mitochondrial_Carrier"/>
</dbReference>
<dbReference type="Proteomes" id="UP000077266">
    <property type="component" value="Unassembled WGS sequence"/>
</dbReference>
<evidence type="ECO:0000256" key="1">
    <source>
        <dbReference type="ARBA" id="ARBA00004225"/>
    </source>
</evidence>